<sequence>MITNELDNVICVGVFIILNQVFSILSESILKQYSYYPIIMVD</sequence>
<keyword evidence="1" id="KW-1133">Transmembrane helix</keyword>
<keyword evidence="1" id="KW-0472">Membrane</keyword>
<keyword evidence="1" id="KW-0812">Transmembrane</keyword>
<dbReference type="AlphaFoldDB" id="A0A290S1I4"/>
<protein>
    <submittedName>
        <fullName evidence="2">Uncharacterized protein</fullName>
    </submittedName>
</protein>
<dbReference type="Proteomes" id="UP000016505">
    <property type="component" value="Chromosome I"/>
</dbReference>
<feature type="transmembrane region" description="Helical" evidence="1">
    <location>
        <begin position="6"/>
        <end position="25"/>
    </location>
</feature>
<evidence type="ECO:0000313" key="2">
    <source>
        <dbReference type="EMBL" id="ATC85769.1"/>
    </source>
</evidence>
<organism evidence="2 3">
    <name type="scientific">Pseudoalteromonas arctica A 37-1-2</name>
    <dbReference type="NCBI Taxonomy" id="1117313"/>
    <lineage>
        <taxon>Bacteria</taxon>
        <taxon>Pseudomonadati</taxon>
        <taxon>Pseudomonadota</taxon>
        <taxon>Gammaproteobacteria</taxon>
        <taxon>Alteromonadales</taxon>
        <taxon>Pseudoalteromonadaceae</taxon>
        <taxon>Pseudoalteromonas</taxon>
    </lineage>
</organism>
<dbReference type="KEGG" id="part:PARC_a1118"/>
<gene>
    <name evidence="2" type="ORF">PARC_a1118</name>
</gene>
<proteinExistence type="predicted"/>
<reference evidence="2 3" key="1">
    <citation type="journal article" date="2012" name="J. Bacteriol.">
        <title>Genome sequences of type strains of seven species of the marine bacterium Pseudoalteromonas.</title>
        <authorList>
            <person name="Xie B.B."/>
            <person name="Shu Y.L."/>
            <person name="Qin Q.L."/>
            <person name="Rong J.C."/>
            <person name="Zhang X.Y."/>
            <person name="Chen X.L."/>
            <person name="Shi M."/>
            <person name="He H.L."/>
            <person name="Zhou B.C."/>
            <person name="Zhang Y.Z."/>
        </authorList>
    </citation>
    <scope>NUCLEOTIDE SEQUENCE [LARGE SCALE GENOMIC DNA]</scope>
    <source>
        <strain evidence="2 3">A 37-1-2</strain>
    </source>
</reference>
<evidence type="ECO:0000256" key="1">
    <source>
        <dbReference type="SAM" id="Phobius"/>
    </source>
</evidence>
<accession>A0A290S1I4</accession>
<evidence type="ECO:0000313" key="3">
    <source>
        <dbReference type="Proteomes" id="UP000016505"/>
    </source>
</evidence>
<dbReference type="EMBL" id="CP011025">
    <property type="protein sequence ID" value="ATC85769.1"/>
    <property type="molecule type" value="Genomic_DNA"/>
</dbReference>
<name>A0A290S1I4_9GAMM</name>